<accession>A0ABU3L9H3</accession>
<comment type="caution">
    <text evidence="4">The sequence shown here is derived from an EMBL/GenBank/DDBJ whole genome shotgun (WGS) entry which is preliminary data.</text>
</comment>
<dbReference type="PANTHER" id="PTHR39084">
    <property type="entry name" value="MEMBRANE PROTEIN-RELATED"/>
    <property type="match status" value="1"/>
</dbReference>
<dbReference type="InterPro" id="IPR025105">
    <property type="entry name" value="DUF4010"/>
</dbReference>
<feature type="domain" description="DUF4010" evidence="3">
    <location>
        <begin position="180"/>
        <end position="384"/>
    </location>
</feature>
<evidence type="ECO:0000313" key="4">
    <source>
        <dbReference type="EMBL" id="MDT7830038.1"/>
    </source>
</evidence>
<keyword evidence="1" id="KW-1133">Transmembrane helix</keyword>
<keyword evidence="1" id="KW-0472">Membrane</keyword>
<feature type="transmembrane region" description="Helical" evidence="1">
    <location>
        <begin position="6"/>
        <end position="21"/>
    </location>
</feature>
<feature type="transmembrane region" description="Helical" evidence="1">
    <location>
        <begin position="264"/>
        <end position="283"/>
    </location>
</feature>
<dbReference type="InterPro" id="IPR049177">
    <property type="entry name" value="MgtC_SapB_SrpB_YhiD_N"/>
</dbReference>
<feature type="domain" description="MgtC/SapB/SrpB/YhiD N-terminal" evidence="2">
    <location>
        <begin position="10"/>
        <end position="131"/>
    </location>
</feature>
<dbReference type="Pfam" id="PF02308">
    <property type="entry name" value="MgtC"/>
    <property type="match status" value="1"/>
</dbReference>
<feature type="transmembrane region" description="Helical" evidence="1">
    <location>
        <begin position="33"/>
        <end position="51"/>
    </location>
</feature>
<organism evidence="4 5">
    <name type="scientific">Pricia mediterranea</name>
    <dbReference type="NCBI Taxonomy" id="3076079"/>
    <lineage>
        <taxon>Bacteria</taxon>
        <taxon>Pseudomonadati</taxon>
        <taxon>Bacteroidota</taxon>
        <taxon>Flavobacteriia</taxon>
        <taxon>Flavobacteriales</taxon>
        <taxon>Flavobacteriaceae</taxon>
        <taxon>Pricia</taxon>
    </lineage>
</organism>
<feature type="transmembrane region" description="Helical" evidence="1">
    <location>
        <begin position="394"/>
        <end position="412"/>
    </location>
</feature>
<feature type="transmembrane region" description="Helical" evidence="1">
    <location>
        <begin position="172"/>
        <end position="193"/>
    </location>
</feature>
<dbReference type="EMBL" id="JAVTTP010000001">
    <property type="protein sequence ID" value="MDT7830038.1"/>
    <property type="molecule type" value="Genomic_DNA"/>
</dbReference>
<feature type="transmembrane region" description="Helical" evidence="1">
    <location>
        <begin position="142"/>
        <end position="160"/>
    </location>
</feature>
<proteinExistence type="predicted"/>
<feature type="transmembrane region" description="Helical" evidence="1">
    <location>
        <begin position="57"/>
        <end position="75"/>
    </location>
</feature>
<feature type="transmembrane region" description="Helical" evidence="1">
    <location>
        <begin position="363"/>
        <end position="382"/>
    </location>
</feature>
<sequence length="414" mass="44893">MIDSYLLGVLISMGIGLILGLEREYDKLKDEKGFAGIRTFPIVTILGYVLGTMSDTFTPWFLIVGLGSFILFLGVEHVVKTRIEVPLGITTNLALMTTFVLGIMVSQGWYRDAVATAVIVVTLLSLKTTFRSLIQNITSVELFAFIKFVVLALLILPFLPDQDFGPDNLLNPYEIGLIVVVVSFLNFIGYFLVKFVGSRKGILLTAILGGLISSTAVTWDYAAKSREKPELSREYSAGIIIASAIMFPRLALLVAIFNTTILTYLAVPMTLLALICLIPALLFIKRDSGKAATKIEMGNPLNILNALTFAGIYVVILYAVHYGNLYFGEKGLYYSAMIAGLADTTAITISMAKFSLESAKLQLATNVIVAATLSNTLVKLGIAFTKASKNTGKLVSYVFGGAIVVGTLYILIAR</sequence>
<keyword evidence="5" id="KW-1185">Reference proteome</keyword>
<evidence type="ECO:0000259" key="3">
    <source>
        <dbReference type="Pfam" id="PF13194"/>
    </source>
</evidence>
<evidence type="ECO:0000313" key="5">
    <source>
        <dbReference type="Proteomes" id="UP001250656"/>
    </source>
</evidence>
<dbReference type="Pfam" id="PF13194">
    <property type="entry name" value="DUF4010"/>
    <property type="match status" value="1"/>
</dbReference>
<gene>
    <name evidence="4" type="ORF">RQM65_15325</name>
</gene>
<reference evidence="4 5" key="1">
    <citation type="submission" date="2023-09" db="EMBL/GenBank/DDBJ databases">
        <title>Novel taxa isolated from Blanes Bay.</title>
        <authorList>
            <person name="Rey-Velasco X."/>
            <person name="Lucena T."/>
        </authorList>
    </citation>
    <scope>NUCLEOTIDE SEQUENCE [LARGE SCALE GENOMIC DNA]</scope>
    <source>
        <strain evidence="4 5">S334</strain>
    </source>
</reference>
<feature type="transmembrane region" description="Helical" evidence="1">
    <location>
        <begin position="113"/>
        <end position="130"/>
    </location>
</feature>
<dbReference type="RefSeq" id="WP_314016293.1">
    <property type="nucleotide sequence ID" value="NZ_JAVTTP010000001.1"/>
</dbReference>
<feature type="transmembrane region" description="Helical" evidence="1">
    <location>
        <begin position="235"/>
        <end position="257"/>
    </location>
</feature>
<evidence type="ECO:0000259" key="2">
    <source>
        <dbReference type="Pfam" id="PF02308"/>
    </source>
</evidence>
<feature type="transmembrane region" description="Helical" evidence="1">
    <location>
        <begin position="87"/>
        <end position="107"/>
    </location>
</feature>
<keyword evidence="1" id="KW-0812">Transmembrane</keyword>
<evidence type="ECO:0000256" key="1">
    <source>
        <dbReference type="SAM" id="Phobius"/>
    </source>
</evidence>
<name>A0ABU3L9H3_9FLAO</name>
<dbReference type="PANTHER" id="PTHR39084:SF1">
    <property type="entry name" value="DUF4010 DOMAIN-CONTAINING PROTEIN"/>
    <property type="match status" value="1"/>
</dbReference>
<dbReference type="Proteomes" id="UP001250656">
    <property type="component" value="Unassembled WGS sequence"/>
</dbReference>
<feature type="transmembrane region" description="Helical" evidence="1">
    <location>
        <begin position="332"/>
        <end position="351"/>
    </location>
</feature>
<feature type="transmembrane region" description="Helical" evidence="1">
    <location>
        <begin position="303"/>
        <end position="320"/>
    </location>
</feature>
<feature type="transmembrane region" description="Helical" evidence="1">
    <location>
        <begin position="202"/>
        <end position="223"/>
    </location>
</feature>
<protein>
    <submittedName>
        <fullName evidence="4">MgtC/SapB family protein</fullName>
    </submittedName>
</protein>